<dbReference type="GO" id="GO:0016616">
    <property type="term" value="F:oxidoreductase activity, acting on the CH-OH group of donors, NAD or NADP as acceptor"/>
    <property type="evidence" value="ECO:0007669"/>
    <property type="project" value="InterPro"/>
</dbReference>
<reference evidence="4" key="2">
    <citation type="submission" date="2020-08" db="EMBL/GenBank/DDBJ databases">
        <title>Plant Genome Project.</title>
        <authorList>
            <person name="Zhang R.-G."/>
        </authorList>
    </citation>
    <scope>NUCLEOTIDE SEQUENCE</scope>
    <source>
        <strain evidence="4">Huo1</strain>
        <tissue evidence="4">Leaf</tissue>
    </source>
</reference>
<evidence type="ECO:0000256" key="2">
    <source>
        <dbReference type="ARBA" id="ARBA00022833"/>
    </source>
</evidence>
<dbReference type="GO" id="GO:0046872">
    <property type="term" value="F:metal ion binding"/>
    <property type="evidence" value="ECO:0007669"/>
    <property type="project" value="UniProtKB-KW"/>
</dbReference>
<protein>
    <recommendedName>
        <fullName evidence="6">Cinnamyl-alcohol dehydrogenase</fullName>
    </recommendedName>
</protein>
<dbReference type="SUPFAM" id="SSF50129">
    <property type="entry name" value="GroES-like"/>
    <property type="match status" value="1"/>
</dbReference>
<dbReference type="EMBL" id="PNBA02000022">
    <property type="protein sequence ID" value="KAG6385775.1"/>
    <property type="molecule type" value="Genomic_DNA"/>
</dbReference>
<dbReference type="Proteomes" id="UP000298416">
    <property type="component" value="Unassembled WGS sequence"/>
</dbReference>
<dbReference type="InterPro" id="IPR011032">
    <property type="entry name" value="GroES-like_sf"/>
</dbReference>
<accession>A0A8X8W0G3</accession>
<keyword evidence="3" id="KW-0560">Oxidoreductase</keyword>
<dbReference type="InterPro" id="IPR047109">
    <property type="entry name" value="CAD-like"/>
</dbReference>
<evidence type="ECO:0000256" key="1">
    <source>
        <dbReference type="ARBA" id="ARBA00022723"/>
    </source>
</evidence>
<comment type="caution">
    <text evidence="4">The sequence shown here is derived from an EMBL/GenBank/DDBJ whole genome shotgun (WGS) entry which is preliminary data.</text>
</comment>
<evidence type="ECO:0000256" key="3">
    <source>
        <dbReference type="ARBA" id="ARBA00023002"/>
    </source>
</evidence>
<keyword evidence="5" id="KW-1185">Reference proteome</keyword>
<name>A0A8X8W0G3_SALSN</name>
<dbReference type="AlphaFoldDB" id="A0A8X8W0G3"/>
<gene>
    <name evidence="4" type="ORF">SASPL_154656</name>
</gene>
<keyword evidence="2" id="KW-0862">Zinc</keyword>
<reference evidence="4" key="1">
    <citation type="submission" date="2018-01" db="EMBL/GenBank/DDBJ databases">
        <authorList>
            <person name="Mao J.F."/>
        </authorList>
    </citation>
    <scope>NUCLEOTIDE SEQUENCE</scope>
    <source>
        <strain evidence="4">Huo1</strain>
        <tissue evidence="4">Leaf</tissue>
    </source>
</reference>
<evidence type="ECO:0000313" key="5">
    <source>
        <dbReference type="Proteomes" id="UP000298416"/>
    </source>
</evidence>
<proteinExistence type="predicted"/>
<keyword evidence="1" id="KW-0479">Metal-binding</keyword>
<dbReference type="Gene3D" id="3.90.180.10">
    <property type="entry name" value="Medium-chain alcohol dehydrogenases, catalytic domain"/>
    <property type="match status" value="1"/>
</dbReference>
<evidence type="ECO:0008006" key="6">
    <source>
        <dbReference type="Google" id="ProtNLM"/>
    </source>
</evidence>
<organism evidence="4">
    <name type="scientific">Salvia splendens</name>
    <name type="common">Scarlet sage</name>
    <dbReference type="NCBI Taxonomy" id="180675"/>
    <lineage>
        <taxon>Eukaryota</taxon>
        <taxon>Viridiplantae</taxon>
        <taxon>Streptophyta</taxon>
        <taxon>Embryophyta</taxon>
        <taxon>Tracheophyta</taxon>
        <taxon>Spermatophyta</taxon>
        <taxon>Magnoliopsida</taxon>
        <taxon>eudicotyledons</taxon>
        <taxon>Gunneridae</taxon>
        <taxon>Pentapetalae</taxon>
        <taxon>asterids</taxon>
        <taxon>lamiids</taxon>
        <taxon>Lamiales</taxon>
        <taxon>Lamiaceae</taxon>
        <taxon>Nepetoideae</taxon>
        <taxon>Mentheae</taxon>
        <taxon>Salviinae</taxon>
        <taxon>Salvia</taxon>
        <taxon>Salvia subgen. Calosphace</taxon>
        <taxon>core Calosphace</taxon>
    </lineage>
</organism>
<evidence type="ECO:0000313" key="4">
    <source>
        <dbReference type="EMBL" id="KAG6385775.1"/>
    </source>
</evidence>
<sequence length="172" mass="18925">MAKSDEAEHPVKAFGLAATDSSGHLSPFKFSRRATGDEDVQLRVLYRGICHSDLHFLKNKWGISQYPLVGKVKVGDKVGVGCMVGSCRSCESCQDDLENYCPKFFPTYSAPYSDGTITYGGITTYSPMRYFGLDKPGMHIGVVGVNTALERLAKADVKYRFEIDVANTLKHA</sequence>
<dbReference type="PANTHER" id="PTHR42683">
    <property type="entry name" value="ALDEHYDE REDUCTASE"/>
    <property type="match status" value="1"/>
</dbReference>